<dbReference type="Proteomes" id="UP000199495">
    <property type="component" value="Unassembled WGS sequence"/>
</dbReference>
<dbReference type="Gene3D" id="3.30.2310.20">
    <property type="entry name" value="RelE-like"/>
    <property type="match status" value="1"/>
</dbReference>
<sequence length="54" mass="6295">MMMTLEMPETLKMRVDGQARELVFGEIPYIVAYRVTEVVEILAVMHTARKRPDE</sequence>
<proteinExistence type="predicted"/>
<evidence type="ECO:0000313" key="2">
    <source>
        <dbReference type="Proteomes" id="UP000199495"/>
    </source>
</evidence>
<gene>
    <name evidence="1" type="ORF">SAMN04487974_108126</name>
</gene>
<reference evidence="1 2" key="1">
    <citation type="submission" date="2016-10" db="EMBL/GenBank/DDBJ databases">
        <authorList>
            <person name="de Groot N.N."/>
        </authorList>
    </citation>
    <scope>NUCLEOTIDE SEQUENCE [LARGE SCALE GENOMIC DNA]</scope>
    <source>
        <strain evidence="1 2">CGMCC 1.10267</strain>
    </source>
</reference>
<dbReference type="AlphaFoldDB" id="A0A1G7X5Q0"/>
<dbReference type="InterPro" id="IPR035093">
    <property type="entry name" value="RelE/ParE_toxin_dom_sf"/>
</dbReference>
<dbReference type="EMBL" id="FNCS01000008">
    <property type="protein sequence ID" value="SDG79522.1"/>
    <property type="molecule type" value="Genomic_DNA"/>
</dbReference>
<evidence type="ECO:0000313" key="1">
    <source>
        <dbReference type="EMBL" id="SDG79522.1"/>
    </source>
</evidence>
<evidence type="ECO:0008006" key="3">
    <source>
        <dbReference type="Google" id="ProtNLM"/>
    </source>
</evidence>
<accession>A0A1G7X5Q0</accession>
<protein>
    <recommendedName>
        <fullName evidence="3">ParE toxin of type II toxin-antitoxin system, parDE</fullName>
    </recommendedName>
</protein>
<organism evidence="1 2">
    <name type="scientific">Pelagibacterium luteolum</name>
    <dbReference type="NCBI Taxonomy" id="440168"/>
    <lineage>
        <taxon>Bacteria</taxon>
        <taxon>Pseudomonadati</taxon>
        <taxon>Pseudomonadota</taxon>
        <taxon>Alphaproteobacteria</taxon>
        <taxon>Hyphomicrobiales</taxon>
        <taxon>Devosiaceae</taxon>
        <taxon>Pelagibacterium</taxon>
    </lineage>
</organism>
<dbReference type="RefSeq" id="WP_244505064.1">
    <property type="nucleotide sequence ID" value="NZ_FNCS01000008.1"/>
</dbReference>
<dbReference type="STRING" id="440168.SAMN04487974_108126"/>
<name>A0A1G7X5Q0_9HYPH</name>
<keyword evidence="2" id="KW-1185">Reference proteome</keyword>